<sequence length="147" mass="15678">MRPAIRSLSDRFSPAIGPSRDDGAALSGASATASVTACLPGARFRRRKRRELRGRWPAIAEGRRGIARRKCFDRALRQSRRKPGPVAVRPLPVPARQARRVEDAGGRASAVREARARTRAAPLGATPGAVVVGLSVTAGRHERGVCG</sequence>
<accession>A0A7X0IF91</accession>
<evidence type="ECO:0000256" key="1">
    <source>
        <dbReference type="SAM" id="MobiDB-lite"/>
    </source>
</evidence>
<feature type="region of interest" description="Disordered" evidence="1">
    <location>
        <begin position="1"/>
        <end position="30"/>
    </location>
</feature>
<reference evidence="2 3" key="1">
    <citation type="submission" date="2020-08" db="EMBL/GenBank/DDBJ databases">
        <title>Sequencing the genomes of 1000 actinobacteria strains.</title>
        <authorList>
            <person name="Klenk H.-P."/>
        </authorList>
    </citation>
    <scope>NUCLEOTIDE SEQUENCE [LARGE SCALE GENOMIC DNA]</scope>
    <source>
        <strain evidence="2 3">DSM 44936</strain>
    </source>
</reference>
<keyword evidence="3" id="KW-1185">Reference proteome</keyword>
<dbReference type="Proteomes" id="UP000555564">
    <property type="component" value="Unassembled WGS sequence"/>
</dbReference>
<dbReference type="AlphaFoldDB" id="A0A7X0IF91"/>
<evidence type="ECO:0000313" key="3">
    <source>
        <dbReference type="Proteomes" id="UP000555564"/>
    </source>
</evidence>
<evidence type="ECO:0000313" key="2">
    <source>
        <dbReference type="EMBL" id="MBB6474076.1"/>
    </source>
</evidence>
<organism evidence="2 3">
    <name type="scientific">Sphaerisporangium rubeum</name>
    <dbReference type="NCBI Taxonomy" id="321317"/>
    <lineage>
        <taxon>Bacteria</taxon>
        <taxon>Bacillati</taxon>
        <taxon>Actinomycetota</taxon>
        <taxon>Actinomycetes</taxon>
        <taxon>Streptosporangiales</taxon>
        <taxon>Streptosporangiaceae</taxon>
        <taxon>Sphaerisporangium</taxon>
    </lineage>
</organism>
<comment type="caution">
    <text evidence="2">The sequence shown here is derived from an EMBL/GenBank/DDBJ whole genome shotgun (WGS) entry which is preliminary data.</text>
</comment>
<protein>
    <submittedName>
        <fullName evidence="2">Uncharacterized protein</fullName>
    </submittedName>
</protein>
<dbReference type="EMBL" id="JACHIU010000001">
    <property type="protein sequence ID" value="MBB6474076.1"/>
    <property type="molecule type" value="Genomic_DNA"/>
</dbReference>
<gene>
    <name evidence="2" type="ORF">BJ992_003507</name>
</gene>
<proteinExistence type="predicted"/>
<name>A0A7X0IF91_9ACTN</name>